<dbReference type="AlphaFoldDB" id="A0ABD5T3K7"/>
<reference evidence="1 2" key="1">
    <citation type="journal article" date="2019" name="Int. J. Syst. Evol. Microbiol.">
        <title>The Global Catalogue of Microorganisms (GCM) 10K type strain sequencing project: providing services to taxonomists for standard genome sequencing and annotation.</title>
        <authorList>
            <consortium name="The Broad Institute Genomics Platform"/>
            <consortium name="The Broad Institute Genome Sequencing Center for Infectious Disease"/>
            <person name="Wu L."/>
            <person name="Ma J."/>
        </authorList>
    </citation>
    <scope>NUCLEOTIDE SEQUENCE [LARGE SCALE GENOMIC DNA]</scope>
    <source>
        <strain evidence="1 2">PJ61</strain>
    </source>
</reference>
<accession>A0ABD5T3K7</accession>
<organism evidence="1 2">
    <name type="scientific">Halorubrum pallidum</name>
    <dbReference type="NCBI Taxonomy" id="1526114"/>
    <lineage>
        <taxon>Archaea</taxon>
        <taxon>Methanobacteriati</taxon>
        <taxon>Methanobacteriota</taxon>
        <taxon>Stenosarchaea group</taxon>
        <taxon>Halobacteria</taxon>
        <taxon>Halobacteriales</taxon>
        <taxon>Haloferacaceae</taxon>
        <taxon>Halorubrum</taxon>
    </lineage>
</organism>
<protein>
    <recommendedName>
        <fullName evidence="3">Integrase</fullName>
    </recommendedName>
</protein>
<dbReference type="EMBL" id="JBHSWT010000002">
    <property type="protein sequence ID" value="MFC6769930.1"/>
    <property type="molecule type" value="Genomic_DNA"/>
</dbReference>
<dbReference type="Proteomes" id="UP001596274">
    <property type="component" value="Unassembled WGS sequence"/>
</dbReference>
<keyword evidence="2" id="KW-1185">Reference proteome</keyword>
<sequence length="44" mass="5195">MRGDAIGDAAVDHRETIDVYLHTCYDDIEDIYRENVFKLEIESY</sequence>
<proteinExistence type="predicted"/>
<evidence type="ECO:0008006" key="3">
    <source>
        <dbReference type="Google" id="ProtNLM"/>
    </source>
</evidence>
<name>A0ABD5T3K7_9EURY</name>
<gene>
    <name evidence="1" type="ORF">ACFQDD_00065</name>
</gene>
<comment type="caution">
    <text evidence="1">The sequence shown here is derived from an EMBL/GenBank/DDBJ whole genome shotgun (WGS) entry which is preliminary data.</text>
</comment>
<evidence type="ECO:0000313" key="1">
    <source>
        <dbReference type="EMBL" id="MFC6769930.1"/>
    </source>
</evidence>
<evidence type="ECO:0000313" key="2">
    <source>
        <dbReference type="Proteomes" id="UP001596274"/>
    </source>
</evidence>